<protein>
    <submittedName>
        <fullName evidence="1">Uncharacterized protein</fullName>
    </submittedName>
</protein>
<dbReference type="EMBL" id="JAUTXU010000113">
    <property type="protein sequence ID" value="KAK3707159.1"/>
    <property type="molecule type" value="Genomic_DNA"/>
</dbReference>
<accession>A0ACC3MZP5</accession>
<comment type="caution">
    <text evidence="1">The sequence shown here is derived from an EMBL/GenBank/DDBJ whole genome shotgun (WGS) entry which is preliminary data.</text>
</comment>
<dbReference type="Proteomes" id="UP001281147">
    <property type="component" value="Unassembled WGS sequence"/>
</dbReference>
<evidence type="ECO:0000313" key="1">
    <source>
        <dbReference type="EMBL" id="KAK3707159.1"/>
    </source>
</evidence>
<evidence type="ECO:0000313" key="2">
    <source>
        <dbReference type="Proteomes" id="UP001281147"/>
    </source>
</evidence>
<sequence length="296" mass="32036">MADIQDLKSQNLFNIKGWVAVVTGGGTGLGLFTATALAANGVKVYITGRRAEKIKSAGMQDSESGGSITAIQMDVTDKNSIKEVVKTISEKEKFVNLLVNNAGATSVNYGNIEGGTKQWTPGGDPKEVSEKMLSYQDFDDWTSIYKVNVASIYFTSMAFLPLLCAAREHGYQEAGNVINISSISGLTKESQWGQFSYNASKAATISLTEQLAVELKNPGLEVRVNTIAPGYFPSEMTPIDQYANEQKPYWREQWGIPFGRAGARQDYAQAIIGLAVNKYCSGSTLTIDGGYLLAHP</sequence>
<proteinExistence type="predicted"/>
<name>A0ACC3MZP5_9PEZI</name>
<keyword evidence="2" id="KW-1185">Reference proteome</keyword>
<organism evidence="1 2">
    <name type="scientific">Vermiconidia calcicola</name>
    <dbReference type="NCBI Taxonomy" id="1690605"/>
    <lineage>
        <taxon>Eukaryota</taxon>
        <taxon>Fungi</taxon>
        <taxon>Dikarya</taxon>
        <taxon>Ascomycota</taxon>
        <taxon>Pezizomycotina</taxon>
        <taxon>Dothideomycetes</taxon>
        <taxon>Dothideomycetidae</taxon>
        <taxon>Mycosphaerellales</taxon>
        <taxon>Extremaceae</taxon>
        <taxon>Vermiconidia</taxon>
    </lineage>
</organism>
<gene>
    <name evidence="1" type="ORF">LTR37_012328</name>
</gene>
<reference evidence="1" key="1">
    <citation type="submission" date="2023-07" db="EMBL/GenBank/DDBJ databases">
        <title>Black Yeasts Isolated from many extreme environments.</title>
        <authorList>
            <person name="Coleine C."/>
            <person name="Stajich J.E."/>
            <person name="Selbmann L."/>
        </authorList>
    </citation>
    <scope>NUCLEOTIDE SEQUENCE</scope>
    <source>
        <strain evidence="1">CCFEE 5714</strain>
    </source>
</reference>